<feature type="compositionally biased region" description="Basic residues" evidence="17">
    <location>
        <begin position="860"/>
        <end position="875"/>
    </location>
</feature>
<evidence type="ECO:0000256" key="15">
    <source>
        <dbReference type="ARBA" id="ARBA00023242"/>
    </source>
</evidence>
<name>W9T2P6_9ROSA</name>
<keyword evidence="22" id="KW-1185">Reference proteome</keyword>
<keyword evidence="15" id="KW-0539">Nucleus</keyword>
<dbReference type="GO" id="GO:0003677">
    <property type="term" value="F:DNA binding"/>
    <property type="evidence" value="ECO:0007669"/>
    <property type="project" value="UniProtKB-KW"/>
</dbReference>
<keyword evidence="11" id="KW-0805">Transcription regulation</keyword>
<dbReference type="FunFam" id="3.40.50.10810:FF:000071">
    <property type="entry name" value="SNF2 domain-containing protein / helicase domain-containing protein / zinc finger protein-like protein"/>
    <property type="match status" value="1"/>
</dbReference>
<dbReference type="InterPro" id="IPR027417">
    <property type="entry name" value="P-loop_NTPase"/>
</dbReference>
<evidence type="ECO:0000259" key="19">
    <source>
        <dbReference type="PROSITE" id="PS51192"/>
    </source>
</evidence>
<keyword evidence="5 16" id="KW-0863">Zinc-finger</keyword>
<dbReference type="PROSITE" id="PS00518">
    <property type="entry name" value="ZF_RING_1"/>
    <property type="match status" value="1"/>
</dbReference>
<dbReference type="InterPro" id="IPR000330">
    <property type="entry name" value="SNF2_N"/>
</dbReference>
<dbReference type="PROSITE" id="PS50089">
    <property type="entry name" value="ZF_RING_2"/>
    <property type="match status" value="1"/>
</dbReference>
<evidence type="ECO:0000256" key="3">
    <source>
        <dbReference type="ARBA" id="ARBA00022723"/>
    </source>
</evidence>
<evidence type="ECO:0000256" key="17">
    <source>
        <dbReference type="SAM" id="MobiDB-lite"/>
    </source>
</evidence>
<keyword evidence="12" id="KW-0238">DNA-binding</keyword>
<dbReference type="SMART" id="SM00490">
    <property type="entry name" value="HELICc"/>
    <property type="match status" value="1"/>
</dbReference>
<dbReference type="GO" id="GO:0004386">
    <property type="term" value="F:helicase activity"/>
    <property type="evidence" value="ECO:0007669"/>
    <property type="project" value="UniProtKB-KW"/>
</dbReference>
<dbReference type="InterPro" id="IPR001841">
    <property type="entry name" value="Znf_RING"/>
</dbReference>
<dbReference type="SUPFAM" id="SSF57850">
    <property type="entry name" value="RING/U-box"/>
    <property type="match status" value="1"/>
</dbReference>
<dbReference type="Gene3D" id="3.40.50.300">
    <property type="entry name" value="P-loop containing nucleotide triphosphate hydrolases"/>
    <property type="match status" value="1"/>
</dbReference>
<keyword evidence="3" id="KW-0479">Metal-binding</keyword>
<keyword evidence="9" id="KW-0067">ATP-binding</keyword>
<dbReference type="InterPro" id="IPR014001">
    <property type="entry name" value="Helicase_ATP-bd"/>
</dbReference>
<evidence type="ECO:0000256" key="14">
    <source>
        <dbReference type="ARBA" id="ARBA00023163"/>
    </source>
</evidence>
<evidence type="ECO:0000256" key="6">
    <source>
        <dbReference type="ARBA" id="ARBA00022801"/>
    </source>
</evidence>
<dbReference type="GO" id="GO:0005524">
    <property type="term" value="F:ATP binding"/>
    <property type="evidence" value="ECO:0007669"/>
    <property type="project" value="UniProtKB-KW"/>
</dbReference>
<dbReference type="InterPro" id="IPR017907">
    <property type="entry name" value="Znf_RING_CS"/>
</dbReference>
<dbReference type="KEGG" id="mnt:21386036"/>
<dbReference type="PANTHER" id="PTHR45626:SF16">
    <property type="entry name" value="ATP-DEPENDENT HELICASE ULS1"/>
    <property type="match status" value="1"/>
</dbReference>
<feature type="region of interest" description="Disordered" evidence="17">
    <location>
        <begin position="53"/>
        <end position="107"/>
    </location>
</feature>
<evidence type="ECO:0000259" key="18">
    <source>
        <dbReference type="PROSITE" id="PS50089"/>
    </source>
</evidence>
<proteinExistence type="inferred from homology"/>
<accession>W9T2P6</accession>
<dbReference type="CDD" id="cd18008">
    <property type="entry name" value="DEXDc_SHPRH-like"/>
    <property type="match status" value="1"/>
</dbReference>
<dbReference type="STRING" id="981085.W9T2P6"/>
<keyword evidence="6" id="KW-0378">Hydrolase</keyword>
<comment type="similarity">
    <text evidence="2">Belongs to the SNF2/RAD54 helicase family. RAD16 subfamily.</text>
</comment>
<keyword evidence="7" id="KW-0347">Helicase</keyword>
<evidence type="ECO:0000256" key="5">
    <source>
        <dbReference type="ARBA" id="ARBA00022771"/>
    </source>
</evidence>
<dbReference type="GO" id="GO:0008270">
    <property type="term" value="F:zinc ion binding"/>
    <property type="evidence" value="ECO:0007669"/>
    <property type="project" value="UniProtKB-KW"/>
</dbReference>
<dbReference type="InterPro" id="IPR049730">
    <property type="entry name" value="SNF2/RAD54-like_C"/>
</dbReference>
<dbReference type="SUPFAM" id="SSF52540">
    <property type="entry name" value="P-loop containing nucleoside triphosphate hydrolases"/>
    <property type="match status" value="2"/>
</dbReference>
<dbReference type="CDD" id="cd18793">
    <property type="entry name" value="SF2_C_SNF"/>
    <property type="match status" value="1"/>
</dbReference>
<dbReference type="Gene3D" id="3.30.40.10">
    <property type="entry name" value="Zinc/RING finger domain, C3HC4 (zinc finger)"/>
    <property type="match status" value="1"/>
</dbReference>
<dbReference type="SMART" id="SM00184">
    <property type="entry name" value="RING"/>
    <property type="match status" value="1"/>
</dbReference>
<keyword evidence="10" id="KW-0156">Chromatin regulator</keyword>
<dbReference type="Gene3D" id="3.40.50.10810">
    <property type="entry name" value="Tandem AAA-ATPase domain"/>
    <property type="match status" value="3"/>
</dbReference>
<feature type="domain" description="Helicase C-terminal" evidence="20">
    <location>
        <begin position="1257"/>
        <end position="1416"/>
    </location>
</feature>
<evidence type="ECO:0000259" key="20">
    <source>
        <dbReference type="PROSITE" id="PS51194"/>
    </source>
</evidence>
<protein>
    <submittedName>
        <fullName evidence="21">SMARCA3-like protein 2</fullName>
    </submittedName>
</protein>
<dbReference type="OrthoDB" id="448448at2759"/>
<dbReference type="GO" id="GO:0016787">
    <property type="term" value="F:hydrolase activity"/>
    <property type="evidence" value="ECO:0007669"/>
    <property type="project" value="UniProtKB-KW"/>
</dbReference>
<organism evidence="21 22">
    <name type="scientific">Morus notabilis</name>
    <dbReference type="NCBI Taxonomy" id="981085"/>
    <lineage>
        <taxon>Eukaryota</taxon>
        <taxon>Viridiplantae</taxon>
        <taxon>Streptophyta</taxon>
        <taxon>Embryophyta</taxon>
        <taxon>Tracheophyta</taxon>
        <taxon>Spermatophyta</taxon>
        <taxon>Magnoliopsida</taxon>
        <taxon>eudicotyledons</taxon>
        <taxon>Gunneridae</taxon>
        <taxon>Pentapetalae</taxon>
        <taxon>rosids</taxon>
        <taxon>fabids</taxon>
        <taxon>Rosales</taxon>
        <taxon>Moraceae</taxon>
        <taxon>Moreae</taxon>
        <taxon>Morus</taxon>
    </lineage>
</organism>
<dbReference type="InterPro" id="IPR001650">
    <property type="entry name" value="Helicase_C-like"/>
</dbReference>
<evidence type="ECO:0000313" key="22">
    <source>
        <dbReference type="Proteomes" id="UP000030645"/>
    </source>
</evidence>
<evidence type="ECO:0000256" key="2">
    <source>
        <dbReference type="ARBA" id="ARBA00008438"/>
    </source>
</evidence>
<evidence type="ECO:0000256" key="12">
    <source>
        <dbReference type="ARBA" id="ARBA00023125"/>
    </source>
</evidence>
<dbReference type="PROSITE" id="PS51194">
    <property type="entry name" value="HELICASE_CTER"/>
    <property type="match status" value="1"/>
</dbReference>
<dbReference type="eggNOG" id="KOG1001">
    <property type="taxonomic scope" value="Eukaryota"/>
</dbReference>
<keyword evidence="4" id="KW-0547">Nucleotide-binding</keyword>
<keyword evidence="14" id="KW-0804">Transcription</keyword>
<reference evidence="22" key="1">
    <citation type="submission" date="2013-01" db="EMBL/GenBank/DDBJ databases">
        <title>Draft Genome Sequence of a Mulberry Tree, Morus notabilis C.K. Schneid.</title>
        <authorList>
            <person name="He N."/>
            <person name="Zhao S."/>
        </authorList>
    </citation>
    <scope>NUCLEOTIDE SEQUENCE</scope>
</reference>
<dbReference type="PROSITE" id="PS51192">
    <property type="entry name" value="HELICASE_ATP_BIND_1"/>
    <property type="match status" value="1"/>
</dbReference>
<evidence type="ECO:0000256" key="13">
    <source>
        <dbReference type="ARBA" id="ARBA00023158"/>
    </source>
</evidence>
<evidence type="ECO:0000256" key="7">
    <source>
        <dbReference type="ARBA" id="ARBA00022806"/>
    </source>
</evidence>
<feature type="domain" description="RING-type" evidence="18">
    <location>
        <begin position="1104"/>
        <end position="1140"/>
    </location>
</feature>
<feature type="compositionally biased region" description="Polar residues" evidence="17">
    <location>
        <begin position="60"/>
        <end position="74"/>
    </location>
</feature>
<evidence type="ECO:0000313" key="21">
    <source>
        <dbReference type="EMBL" id="EXC53897.1"/>
    </source>
</evidence>
<feature type="domain" description="Helicase ATP-binding" evidence="19">
    <location>
        <begin position="676"/>
        <end position="950"/>
    </location>
</feature>
<evidence type="ECO:0000256" key="11">
    <source>
        <dbReference type="ARBA" id="ARBA00023015"/>
    </source>
</evidence>
<dbReference type="InterPro" id="IPR013083">
    <property type="entry name" value="Znf_RING/FYVE/PHD"/>
</dbReference>
<gene>
    <name evidence="21" type="ORF">L484_002467</name>
</gene>
<dbReference type="Pfam" id="PF00097">
    <property type="entry name" value="zf-C3HC4"/>
    <property type="match status" value="1"/>
</dbReference>
<dbReference type="EMBL" id="KE625670">
    <property type="protein sequence ID" value="EXC53897.1"/>
    <property type="molecule type" value="Genomic_DNA"/>
</dbReference>
<dbReference type="Pfam" id="PF00176">
    <property type="entry name" value="SNF2-rel_dom"/>
    <property type="match status" value="1"/>
</dbReference>
<keyword evidence="13" id="KW-0943">RNA-mediated gene silencing</keyword>
<dbReference type="SMART" id="SM00487">
    <property type="entry name" value="DEXDc"/>
    <property type="match status" value="1"/>
</dbReference>
<evidence type="ECO:0000256" key="4">
    <source>
        <dbReference type="ARBA" id="ARBA00022741"/>
    </source>
</evidence>
<evidence type="ECO:0000256" key="9">
    <source>
        <dbReference type="ARBA" id="ARBA00022840"/>
    </source>
</evidence>
<dbReference type="GO" id="GO:0008094">
    <property type="term" value="F:ATP-dependent activity, acting on DNA"/>
    <property type="evidence" value="ECO:0007669"/>
    <property type="project" value="TreeGrafter"/>
</dbReference>
<dbReference type="Pfam" id="PF00271">
    <property type="entry name" value="Helicase_C"/>
    <property type="match status" value="1"/>
</dbReference>
<dbReference type="FunFam" id="3.40.50.10810:FF:000068">
    <property type="entry name" value="SNF2 domain-containing protein / helicase domain-containing protein / zinc finger protein-like protein"/>
    <property type="match status" value="1"/>
</dbReference>
<keyword evidence="8" id="KW-0862">Zinc</keyword>
<dbReference type="GO" id="GO:0006281">
    <property type="term" value="P:DNA repair"/>
    <property type="evidence" value="ECO:0007669"/>
    <property type="project" value="TreeGrafter"/>
</dbReference>
<dbReference type="GO" id="GO:0080188">
    <property type="term" value="P:gene silencing by siRNA-directed DNA methylation"/>
    <property type="evidence" value="ECO:0007669"/>
    <property type="project" value="UniProtKB-ARBA"/>
</dbReference>
<dbReference type="InterPro" id="IPR050628">
    <property type="entry name" value="SNF2_RAD54_helicase_TF"/>
</dbReference>
<feature type="region of interest" description="Disordered" evidence="17">
    <location>
        <begin position="836"/>
        <end position="878"/>
    </location>
</feature>
<dbReference type="PANTHER" id="PTHR45626">
    <property type="entry name" value="TRANSCRIPTION TERMINATION FACTOR 2-RELATED"/>
    <property type="match status" value="1"/>
</dbReference>
<evidence type="ECO:0000256" key="16">
    <source>
        <dbReference type="PROSITE-ProRule" id="PRU00175"/>
    </source>
</evidence>
<comment type="subcellular location">
    <subcellularLocation>
        <location evidence="1">Nucleus</location>
    </subcellularLocation>
</comment>
<dbReference type="Proteomes" id="UP000030645">
    <property type="component" value="Unassembled WGS sequence"/>
</dbReference>
<dbReference type="InterPro" id="IPR018957">
    <property type="entry name" value="Znf_C3HC4_RING-type"/>
</dbReference>
<dbReference type="InterPro" id="IPR038718">
    <property type="entry name" value="SNF2-like_sf"/>
</dbReference>
<sequence>MEDENSIFGMEGNTESLEQSNGFVDEFADHDLFEGGDLSIDLDMLFGIIDEERDKKDSDPSQNCSEFSLKNASQGEAVPSASHHDSACPENDLMGPSTLHPSYNSEALDSMKGTPIVAENDLVGPSTFHPSYNSEASDSMTGVSGGSFGSAMNQNLIFDSRVQRSPVNAWSASLKDWISLAPSDETYLSERASFSLPTSGTSSNFPQRDANNSSDFLDKFNSTLQGVTEIQIRNNGAEISRQGALEYPGSKNIGINFCKNETFGQNIMDIVGPPTDNLHTSAEIPFMGADMRLGDIACKDSAICPNTQIMSDYSSTQCNVGIDYHFHNSYNSQFFTINEELKNSVKDEEGEFPAESTCSSTKMKLNGHFGENGKSSLGFSTSNYMDIEGCHYGYEGNDYVPSMGCSWFDADGCPVDDKAVMQPWGCAQSYICSEENVKDEKPEEVVAPSISMWHSVDVIDEAVSREHSYSADNKSFGEDLRSSFFGISSSLSGQKTEHQMDDKEDHVTYKKVCRSPDNINGRLTMYNSNGNLKIDASEQYMPFAQPFSSIGNQSMCVMGPRISKVSPESSHSNFSEKSVVEDDSDICIIEDISHPAPSNQSLVPRNMLVTSQSSAISDNYVNVGGMRFKAKDERLILRLLQDLSQPKSETNPPDGVLAVPLLRHQRIALSWMVQKETDSAHCSGGILADDQGLGKTVSTIALILKERPPSFKACHVKQDETETLNLDEDDVMLSASNGMKEESDPLQVVSNETPIRSKNSSMLAKGRPAAGTLIVCPTSVLRQWDEELRNKVTQKANLSVLVYHGSNRTRDPCELAKYDVVLTTYSIVSMEVPKQPCVNEDDEEKGKSEDHGFSMGLSSSKKRKYPLSSNKKRSDKKGLDSALLDNARPLAKVGWFRVVLDEAQSIKNHRTQVARACWGLRAKRRWCLSGTPIQNAIDDLYSYFRFLKYDPFDAYKLFCTYIKTPISKNPSTGYRKLQTVLKTIMLRRTKGTLLDGEPIISLPPKFIELKRVDFSEQERDFYSQLEADSRAQFQEYAAAGTVKQNYVNILLMLLRLRQACDHPFLVKGIDSHSLLSSSVEMAKKLPQDEKEHLLKCLEGSLAICGICSDPPEDAVVAKCGHVFCNQCICEHLTGDDHQCPNTNCKARLNRYIVFSKATLSSPLHDQSSHDSSRDCTGLEVIQTGESCHEGHFKSSKIKAALDVLQSLCGPHDSSSGNSSTLNSSDENASSVENSLATCAVEPLKDVPDNRNLEAEEGTNSSIKVVGQKAIVFSQWTRMLDLLEGCLKHSCIKYRRLDGTMSVTARDKAVKDFNTLPEVSVMIMSLKAASLGLNMVAACHVLLLDLWWNPTTEDQAIDRAHRIGQTRPVTVLRLTVRDTVEDRILSLQQKKREMVASAFGEDEMGGRQTRLTVEDLKYLFMT</sequence>
<evidence type="ECO:0000256" key="8">
    <source>
        <dbReference type="ARBA" id="ARBA00022833"/>
    </source>
</evidence>
<dbReference type="GO" id="GO:0005634">
    <property type="term" value="C:nucleus"/>
    <property type="evidence" value="ECO:0007669"/>
    <property type="project" value="UniProtKB-SubCell"/>
</dbReference>
<evidence type="ECO:0000256" key="10">
    <source>
        <dbReference type="ARBA" id="ARBA00022853"/>
    </source>
</evidence>
<evidence type="ECO:0000256" key="1">
    <source>
        <dbReference type="ARBA" id="ARBA00004123"/>
    </source>
</evidence>